<sequence length="295" mass="32916">MAMKRSIPFLFAAFSRCSAQLATASPFATETDYSSVTDLGAATVSKNVASYDGNQTSYYLGYREADFAKPFSKFWNTSVAAYSPYDAADYLTRPGYLQLENGWALGSDGALMIAIRTDMGNVTGEMYDWWFSWHLVDPSRYKLWFPLAHRYAWRLPETLVTNASAPTSSRYIGTHSFIDEYIGNSAAKLTVNFIDPAVELGFNTSSFASTGIETIVTGRLNSGSHTANVTGHSYLMHQIRRKPDGSGEYELRSRFFIEQNPGTQIAHDMLAHCNTEMQHLASFLPALWAEFKDTI</sequence>
<evidence type="ECO:0000313" key="7">
    <source>
        <dbReference type="EMBL" id="KAB2570511.1"/>
    </source>
</evidence>
<organism evidence="7 8">
    <name type="scientific">Lasiodiplodia theobromae</name>
    <dbReference type="NCBI Taxonomy" id="45133"/>
    <lineage>
        <taxon>Eukaryota</taxon>
        <taxon>Fungi</taxon>
        <taxon>Dikarya</taxon>
        <taxon>Ascomycota</taxon>
        <taxon>Pezizomycotina</taxon>
        <taxon>Dothideomycetes</taxon>
        <taxon>Dothideomycetes incertae sedis</taxon>
        <taxon>Botryosphaeriales</taxon>
        <taxon>Botryosphaeriaceae</taxon>
        <taxon>Lasiodiplodia</taxon>
    </lineage>
</organism>
<dbReference type="Proteomes" id="UP000325902">
    <property type="component" value="Unassembled WGS sequence"/>
</dbReference>
<keyword evidence="8" id="KW-1185">Reference proteome</keyword>
<dbReference type="GO" id="GO:0046872">
    <property type="term" value="F:metal ion binding"/>
    <property type="evidence" value="ECO:0007669"/>
    <property type="project" value="UniProtKB-KW"/>
</dbReference>
<dbReference type="GO" id="GO:0016787">
    <property type="term" value="F:hydrolase activity"/>
    <property type="evidence" value="ECO:0007669"/>
    <property type="project" value="UniProtKB-KW"/>
</dbReference>
<keyword evidence="5" id="KW-0732">Signal</keyword>
<evidence type="ECO:0000256" key="5">
    <source>
        <dbReference type="SAM" id="SignalP"/>
    </source>
</evidence>
<dbReference type="AlphaFoldDB" id="A0A5N5CYU0"/>
<feature type="chain" id="PRO_5024804184" evidence="5">
    <location>
        <begin position="25"/>
        <end position="295"/>
    </location>
</feature>
<comment type="caution">
    <text evidence="7">The sequence shown here is derived from an EMBL/GenBank/DDBJ whole genome shotgun (WGS) entry which is preliminary data.</text>
</comment>
<evidence type="ECO:0000256" key="3">
    <source>
        <dbReference type="ARBA" id="ARBA00022801"/>
    </source>
</evidence>
<feature type="domain" description="DAPG hydrolase PhiG" evidence="6">
    <location>
        <begin position="88"/>
        <end position="261"/>
    </location>
</feature>
<dbReference type="InterPro" id="IPR041526">
    <property type="entry name" value="DAPG_hydrolase"/>
</dbReference>
<keyword evidence="3 7" id="KW-0378">Hydrolase</keyword>
<name>A0A5N5CYU0_9PEZI</name>
<dbReference type="EMBL" id="VCHE01000133">
    <property type="protein sequence ID" value="KAB2570511.1"/>
    <property type="molecule type" value="Genomic_DNA"/>
</dbReference>
<evidence type="ECO:0000313" key="8">
    <source>
        <dbReference type="Proteomes" id="UP000325902"/>
    </source>
</evidence>
<proteinExistence type="predicted"/>
<evidence type="ECO:0000256" key="2">
    <source>
        <dbReference type="ARBA" id="ARBA00022723"/>
    </source>
</evidence>
<reference evidence="7 8" key="1">
    <citation type="journal article" date="2019" name="Sci. Rep.">
        <title>A multi-omics analysis of the grapevine pathogen Lasiodiplodia theobromae reveals that temperature affects the expression of virulence- and pathogenicity-related genes.</title>
        <authorList>
            <person name="Felix C."/>
            <person name="Meneses R."/>
            <person name="Goncalves M.F.M."/>
            <person name="Tilleman L."/>
            <person name="Duarte A.S."/>
            <person name="Jorrin-Novo J.V."/>
            <person name="Van de Peer Y."/>
            <person name="Deforce D."/>
            <person name="Van Nieuwerburgh F."/>
            <person name="Esteves A.C."/>
            <person name="Alves A."/>
        </authorList>
    </citation>
    <scope>NUCLEOTIDE SEQUENCE [LARGE SCALE GENOMIC DNA]</scope>
    <source>
        <strain evidence="7 8">LA-SOL3</strain>
    </source>
</reference>
<gene>
    <name evidence="7" type="primary">phy</name>
    <name evidence="7" type="ORF">DBV05_g10813</name>
</gene>
<evidence type="ECO:0000256" key="1">
    <source>
        <dbReference type="ARBA" id="ARBA00001947"/>
    </source>
</evidence>
<evidence type="ECO:0000256" key="4">
    <source>
        <dbReference type="ARBA" id="ARBA00022833"/>
    </source>
</evidence>
<dbReference type="Pfam" id="PF18089">
    <property type="entry name" value="DAPG_hydrolase"/>
    <property type="match status" value="1"/>
</dbReference>
<keyword evidence="4" id="KW-0862">Zinc</keyword>
<accession>A0A5N5CYU0</accession>
<dbReference type="OrthoDB" id="3335931at2759"/>
<evidence type="ECO:0000259" key="6">
    <source>
        <dbReference type="Pfam" id="PF18089"/>
    </source>
</evidence>
<keyword evidence="2" id="KW-0479">Metal-binding</keyword>
<protein>
    <submittedName>
        <fullName evidence="7">Phloretin hydrolase</fullName>
    </submittedName>
</protein>
<feature type="signal peptide" evidence="5">
    <location>
        <begin position="1"/>
        <end position="24"/>
    </location>
</feature>
<comment type="cofactor">
    <cofactor evidence="1">
        <name>Zn(2+)</name>
        <dbReference type="ChEBI" id="CHEBI:29105"/>
    </cofactor>
</comment>